<feature type="signal peptide" evidence="2">
    <location>
        <begin position="1"/>
        <end position="26"/>
    </location>
</feature>
<reference evidence="3 4" key="1">
    <citation type="submission" date="2017-07" db="EMBL/GenBank/DDBJ databases">
        <title>Elstera cyanobacteriorum sp. nov., a novel bacterium isolated from cyanobacterial aggregates in a eutrophic lake.</title>
        <authorList>
            <person name="Cai H."/>
        </authorList>
    </citation>
    <scope>NUCLEOTIDE SEQUENCE [LARGE SCALE GENOMIC DNA]</scope>
    <source>
        <strain evidence="3 4">TH019</strain>
    </source>
</reference>
<dbReference type="RefSeq" id="WP_094408563.1">
    <property type="nucleotide sequence ID" value="NZ_BMJZ01000004.1"/>
</dbReference>
<dbReference type="Gene3D" id="3.40.190.10">
    <property type="entry name" value="Periplasmic binding protein-like II"/>
    <property type="match status" value="2"/>
</dbReference>
<dbReference type="CDD" id="cd13544">
    <property type="entry name" value="PBP2_Fbp_like_1"/>
    <property type="match status" value="1"/>
</dbReference>
<accession>A0A255XR60</accession>
<evidence type="ECO:0000256" key="2">
    <source>
        <dbReference type="SAM" id="SignalP"/>
    </source>
</evidence>
<dbReference type="InterPro" id="IPR026045">
    <property type="entry name" value="Ferric-bd"/>
</dbReference>
<feature type="chain" id="PRO_5012716562" evidence="2">
    <location>
        <begin position="27"/>
        <end position="344"/>
    </location>
</feature>
<dbReference type="Proteomes" id="UP000216361">
    <property type="component" value="Unassembled WGS sequence"/>
</dbReference>
<proteinExistence type="predicted"/>
<dbReference type="GO" id="GO:0030976">
    <property type="term" value="F:thiamine pyrophosphate binding"/>
    <property type="evidence" value="ECO:0007669"/>
    <property type="project" value="TreeGrafter"/>
</dbReference>
<dbReference type="SUPFAM" id="SSF53850">
    <property type="entry name" value="Periplasmic binding protein-like II"/>
    <property type="match status" value="1"/>
</dbReference>
<dbReference type="InterPro" id="IPR001188">
    <property type="entry name" value="Sperm_putr-bd"/>
</dbReference>
<keyword evidence="4" id="KW-1185">Reference proteome</keyword>
<dbReference type="EMBL" id="NOXS01000031">
    <property type="protein sequence ID" value="OYQ19458.1"/>
    <property type="molecule type" value="Genomic_DNA"/>
</dbReference>
<evidence type="ECO:0000313" key="3">
    <source>
        <dbReference type="EMBL" id="OYQ19458.1"/>
    </source>
</evidence>
<organism evidence="3 4">
    <name type="scientific">Elstera cyanobacteriorum</name>
    <dbReference type="NCBI Taxonomy" id="2022747"/>
    <lineage>
        <taxon>Bacteria</taxon>
        <taxon>Pseudomonadati</taxon>
        <taxon>Pseudomonadota</taxon>
        <taxon>Alphaproteobacteria</taxon>
        <taxon>Rhodospirillales</taxon>
        <taxon>Rhodospirillaceae</taxon>
        <taxon>Elstera</taxon>
    </lineage>
</organism>
<dbReference type="PIRSF" id="PIRSF002825">
    <property type="entry name" value="CfbpA"/>
    <property type="match status" value="1"/>
</dbReference>
<protein>
    <submittedName>
        <fullName evidence="3">Iron ABC transporter substrate-binding protein</fullName>
    </submittedName>
</protein>
<gene>
    <name evidence="3" type="ORF">CHR90_08550</name>
</gene>
<dbReference type="GO" id="GO:0019808">
    <property type="term" value="F:polyamine binding"/>
    <property type="evidence" value="ECO:0007669"/>
    <property type="project" value="InterPro"/>
</dbReference>
<sequence length="344" mass="37135">MSGLAKLSAVAALLGSSLFVSTGAHAQGALTVYCGVQEEWCQAMSVAFQRATGVQVALTRKSAGETLAQVRAEASNPKADIWWGGPGDPQLQASEEGLLAAYESPNLKDLHPWAVSQFKQSKGRSVGIYAGALGFIYNTDELKKRKIAAPKCWSDLLKPEFKGEVQTANPNSSGTAYTSLATLVQLFGEEDGFSYMKKLHPQVNQYTKSGIAPANATARGETLVGLIFIHDGVTQKINGFPVDVATPCEGTGYEIGSMAIINGAKNLDNAKKWYDWALTPDAQAIAGQNKSYQVPSNKKSPIPAEAPRLADIRLIDYNFQKYGTADERKRLLTRWDNDIRASSN</sequence>
<dbReference type="Pfam" id="PF13343">
    <property type="entry name" value="SBP_bac_6"/>
    <property type="match status" value="1"/>
</dbReference>
<evidence type="ECO:0000256" key="1">
    <source>
        <dbReference type="ARBA" id="ARBA00022729"/>
    </source>
</evidence>
<evidence type="ECO:0000313" key="4">
    <source>
        <dbReference type="Proteomes" id="UP000216361"/>
    </source>
</evidence>
<dbReference type="GO" id="GO:0015888">
    <property type="term" value="P:thiamine transport"/>
    <property type="evidence" value="ECO:0007669"/>
    <property type="project" value="TreeGrafter"/>
</dbReference>
<dbReference type="OrthoDB" id="9766989at2"/>
<dbReference type="AlphaFoldDB" id="A0A255XR60"/>
<dbReference type="PANTHER" id="PTHR30006:SF2">
    <property type="entry name" value="ABC TRANSPORTER SUBSTRATE-BINDING PROTEIN"/>
    <property type="match status" value="1"/>
</dbReference>
<dbReference type="PRINTS" id="PR00909">
    <property type="entry name" value="SPERMDNBNDNG"/>
</dbReference>
<name>A0A255XR60_9PROT</name>
<keyword evidence="1 2" id="KW-0732">Signal</keyword>
<dbReference type="GO" id="GO:0030975">
    <property type="term" value="F:thiamine binding"/>
    <property type="evidence" value="ECO:0007669"/>
    <property type="project" value="TreeGrafter"/>
</dbReference>
<comment type="caution">
    <text evidence="3">The sequence shown here is derived from an EMBL/GenBank/DDBJ whole genome shotgun (WGS) entry which is preliminary data.</text>
</comment>
<dbReference type="GO" id="GO:0015846">
    <property type="term" value="P:polyamine transport"/>
    <property type="evidence" value="ECO:0007669"/>
    <property type="project" value="InterPro"/>
</dbReference>
<dbReference type="PANTHER" id="PTHR30006">
    <property type="entry name" value="THIAMINE-BINDING PERIPLASMIC PROTEIN-RELATED"/>
    <property type="match status" value="1"/>
</dbReference>
<dbReference type="GO" id="GO:0030288">
    <property type="term" value="C:outer membrane-bounded periplasmic space"/>
    <property type="evidence" value="ECO:0007669"/>
    <property type="project" value="TreeGrafter"/>
</dbReference>